<sequence>MKMKNIILGTAIALTSVFAFGQVDRSKAPVPGPAPEINIPEPIVFDLDNGMKVILSPNDKIPKVSFNLVMGSDPKLEGNKAGLSDIAGDLLMSGTSNRTKDEFDNETDFIGAYLSANSSGIYLSVLTKHMEKGLDLMTDVMKNASFPESEFERIKKQYESGLYSVKTDPSSMVSNAMAKAIFTSNHPYGEIMTEETLKNIKRDDVVEFYKKQYTPAGSYLVIVGDIDEAEARKIASERFGEWEGGVPFEKEYSKGVLPQGNRVIFVEKPGAVQSVISISFPIDMVPGDEDQIKLSTLNKLFGGGGFGTRLMQNLREDKAYTYGAYSNLDVDRKGSYINAQGSFRNEVSDSAITQFLYEFDRITEEMVTEEELELNKASMAGSFARTLESPRTIANFALSTYRNDLPADYYQTYLQKLSNVSQEDIMKMATDYVKPNNLNIIVVGNEEILENLKQFDADGNIEIFDAFGDPKIENTLQPADISKQEVFENYLMAVTQTSKMKKANKKISKVKTMKRDAVVVPNQAPMELKMTTYFKAPNMTASKMEFNGMVLQEEKFNGSAGVTKMMNQQGGFDTVELTKEEVTNKNKTASIFPEYSLLDNEEDFELLGIEVKDGVEMYVIRYTIGKTTTTTHYNKETSLKAYSETLEVTEEGPQSIVSVYSQFTDYKGFLFPKKTSQMVESVGMTATIKDVEINGKIDAKKFEVD</sequence>
<reference evidence="5 6" key="1">
    <citation type="submission" date="2018-05" db="EMBL/GenBank/DDBJ databases">
        <title>Brumimicrobium oceani sp. nov., isolated from coastal sediment.</title>
        <authorList>
            <person name="Kou Y."/>
        </authorList>
    </citation>
    <scope>NUCLEOTIDE SEQUENCE [LARGE SCALE GENOMIC DNA]</scope>
    <source>
        <strain evidence="5 6">C305</strain>
    </source>
</reference>
<feature type="domain" description="Peptidase M16 C-terminal" evidence="4">
    <location>
        <begin position="199"/>
        <end position="378"/>
    </location>
</feature>
<evidence type="ECO:0000313" key="5">
    <source>
        <dbReference type="EMBL" id="PWH86884.1"/>
    </source>
</evidence>
<keyword evidence="6" id="KW-1185">Reference proteome</keyword>
<dbReference type="Gene3D" id="3.30.830.10">
    <property type="entry name" value="Metalloenzyme, LuxS/M16 peptidase-like"/>
    <property type="match status" value="2"/>
</dbReference>
<accession>A0A2U2XGG2</accession>
<dbReference type="InterPro" id="IPR007863">
    <property type="entry name" value="Peptidase_M16_C"/>
</dbReference>
<organism evidence="5 6">
    <name type="scientific">Brumimicrobium oceani</name>
    <dbReference type="NCBI Taxonomy" id="2100725"/>
    <lineage>
        <taxon>Bacteria</taxon>
        <taxon>Pseudomonadati</taxon>
        <taxon>Bacteroidota</taxon>
        <taxon>Flavobacteriia</taxon>
        <taxon>Flavobacteriales</taxon>
        <taxon>Crocinitomicaceae</taxon>
        <taxon>Brumimicrobium</taxon>
    </lineage>
</organism>
<dbReference type="InterPro" id="IPR011765">
    <property type="entry name" value="Pept_M16_N"/>
</dbReference>
<proteinExistence type="inferred from homology"/>
<dbReference type="GO" id="GO:0046872">
    <property type="term" value="F:metal ion binding"/>
    <property type="evidence" value="ECO:0007669"/>
    <property type="project" value="InterPro"/>
</dbReference>
<comment type="caution">
    <text evidence="5">The sequence shown here is derived from an EMBL/GenBank/DDBJ whole genome shotgun (WGS) entry which is preliminary data.</text>
</comment>
<feature type="chain" id="PRO_5015464533" description="Peptidase M16" evidence="2">
    <location>
        <begin position="22"/>
        <end position="705"/>
    </location>
</feature>
<dbReference type="EMBL" id="QFRJ01000001">
    <property type="protein sequence ID" value="PWH86884.1"/>
    <property type="molecule type" value="Genomic_DNA"/>
</dbReference>
<dbReference type="PANTHER" id="PTHR11851">
    <property type="entry name" value="METALLOPROTEASE"/>
    <property type="match status" value="1"/>
</dbReference>
<dbReference type="AlphaFoldDB" id="A0A2U2XGG2"/>
<evidence type="ECO:0000259" key="3">
    <source>
        <dbReference type="Pfam" id="PF00675"/>
    </source>
</evidence>
<gene>
    <name evidence="5" type="ORF">DIT68_01090</name>
</gene>
<dbReference type="SUPFAM" id="SSF63411">
    <property type="entry name" value="LuxS/MPP-like metallohydrolase"/>
    <property type="match status" value="2"/>
</dbReference>
<dbReference type="Pfam" id="PF05193">
    <property type="entry name" value="Peptidase_M16_C"/>
    <property type="match status" value="1"/>
</dbReference>
<protein>
    <recommendedName>
        <fullName evidence="7">Peptidase M16</fullName>
    </recommendedName>
</protein>
<evidence type="ECO:0000256" key="2">
    <source>
        <dbReference type="SAM" id="SignalP"/>
    </source>
</evidence>
<evidence type="ECO:0008006" key="7">
    <source>
        <dbReference type="Google" id="ProtNLM"/>
    </source>
</evidence>
<keyword evidence="2" id="KW-0732">Signal</keyword>
<feature type="domain" description="Peptidase M16 N-terminal" evidence="3">
    <location>
        <begin position="79"/>
        <end position="186"/>
    </location>
</feature>
<name>A0A2U2XGG2_9FLAO</name>
<reference evidence="5 6" key="2">
    <citation type="submission" date="2018-05" db="EMBL/GenBank/DDBJ databases">
        <authorList>
            <person name="Lanie J.A."/>
            <person name="Ng W.-L."/>
            <person name="Kazmierczak K.M."/>
            <person name="Andrzejewski T.M."/>
            <person name="Davidsen T.M."/>
            <person name="Wayne K.J."/>
            <person name="Tettelin H."/>
            <person name="Glass J.I."/>
            <person name="Rusch D."/>
            <person name="Podicherti R."/>
            <person name="Tsui H.-C.T."/>
            <person name="Winkler M.E."/>
        </authorList>
    </citation>
    <scope>NUCLEOTIDE SEQUENCE [LARGE SCALE GENOMIC DNA]</scope>
    <source>
        <strain evidence="5 6">C305</strain>
    </source>
</reference>
<comment type="similarity">
    <text evidence="1">Belongs to the peptidase M16 family.</text>
</comment>
<dbReference type="InterPro" id="IPR011249">
    <property type="entry name" value="Metalloenz_LuxS/M16"/>
</dbReference>
<evidence type="ECO:0000259" key="4">
    <source>
        <dbReference type="Pfam" id="PF05193"/>
    </source>
</evidence>
<evidence type="ECO:0000313" key="6">
    <source>
        <dbReference type="Proteomes" id="UP000245370"/>
    </source>
</evidence>
<feature type="signal peptide" evidence="2">
    <location>
        <begin position="1"/>
        <end position="21"/>
    </location>
</feature>
<dbReference type="Pfam" id="PF00675">
    <property type="entry name" value="Peptidase_M16"/>
    <property type="match status" value="1"/>
</dbReference>
<evidence type="ECO:0000256" key="1">
    <source>
        <dbReference type="ARBA" id="ARBA00007261"/>
    </source>
</evidence>
<dbReference type="Proteomes" id="UP000245370">
    <property type="component" value="Unassembled WGS sequence"/>
</dbReference>
<dbReference type="InterPro" id="IPR050361">
    <property type="entry name" value="MPP/UQCRC_Complex"/>
</dbReference>
<dbReference type="PANTHER" id="PTHR11851:SF49">
    <property type="entry name" value="MITOCHONDRIAL-PROCESSING PEPTIDASE SUBUNIT ALPHA"/>
    <property type="match status" value="1"/>
</dbReference>